<dbReference type="OMA" id="WINDYRI"/>
<dbReference type="KEGG" id="nve:5504527"/>
<protein>
    <recommendedName>
        <fullName evidence="10">Hexosyltransferase</fullName>
        <ecNumber evidence="10">2.4.1.-</ecNumber>
    </recommendedName>
</protein>
<evidence type="ECO:0000256" key="5">
    <source>
        <dbReference type="ARBA" id="ARBA00022692"/>
    </source>
</evidence>
<sequence>ECRRTPFLLIEVHSRPSNFKRREAIRFSWGQPENVINQAGNFPQGRSWKTVFMIGRSQNKTIQSALDFESKKSSDIVFGDFEDSYSNLYKKMVLGIRWAHTFCTADYILKTDDDCYINAHALITWLDSYHMVNASQPLYTGRLVEDRRVIRDKEDRNYLSMEEYPDAEFPAYIAGGGYLFSGFLLLRLISGSKRVKMFPVEDACFGTIMNEIRVR</sequence>
<dbReference type="PANTHER" id="PTHR11214:SF376">
    <property type="entry name" value="HEXOSYLTRANSFERASE"/>
    <property type="match status" value="1"/>
</dbReference>
<dbReference type="InParanoid" id="A7SSI4"/>
<keyword evidence="4" id="KW-0808">Transferase</keyword>
<dbReference type="HOGENOM" id="CLU_036849_6_1_1"/>
<comment type="similarity">
    <text evidence="2 10">Belongs to the glycosyltransferase 31 family.</text>
</comment>
<evidence type="ECO:0000256" key="8">
    <source>
        <dbReference type="ARBA" id="ARBA00023034"/>
    </source>
</evidence>
<dbReference type="eggNOG" id="KOG2287">
    <property type="taxonomic scope" value="Eukaryota"/>
</dbReference>
<dbReference type="PhylomeDB" id="A7SSI4"/>
<evidence type="ECO:0000256" key="1">
    <source>
        <dbReference type="ARBA" id="ARBA00004323"/>
    </source>
</evidence>
<dbReference type="AlphaFoldDB" id="A7SSI4"/>
<evidence type="ECO:0000256" key="10">
    <source>
        <dbReference type="RuleBase" id="RU363063"/>
    </source>
</evidence>
<organism evidence="11 12">
    <name type="scientific">Nematostella vectensis</name>
    <name type="common">Starlet sea anemone</name>
    <dbReference type="NCBI Taxonomy" id="45351"/>
    <lineage>
        <taxon>Eukaryota</taxon>
        <taxon>Metazoa</taxon>
        <taxon>Cnidaria</taxon>
        <taxon>Anthozoa</taxon>
        <taxon>Hexacorallia</taxon>
        <taxon>Actiniaria</taxon>
        <taxon>Edwardsiidae</taxon>
        <taxon>Nematostella</taxon>
    </lineage>
</organism>
<keyword evidence="12" id="KW-1185">Reference proteome</keyword>
<dbReference type="Proteomes" id="UP000001593">
    <property type="component" value="Unassembled WGS sequence"/>
</dbReference>
<dbReference type="GO" id="GO:0016758">
    <property type="term" value="F:hexosyltransferase activity"/>
    <property type="evidence" value="ECO:0007669"/>
    <property type="project" value="InterPro"/>
</dbReference>
<name>A7SSI4_NEMVE</name>
<evidence type="ECO:0000256" key="3">
    <source>
        <dbReference type="ARBA" id="ARBA00022676"/>
    </source>
</evidence>
<keyword evidence="8 10" id="KW-0333">Golgi apparatus</keyword>
<dbReference type="OrthoDB" id="6021157at2759"/>
<evidence type="ECO:0000256" key="7">
    <source>
        <dbReference type="ARBA" id="ARBA00022989"/>
    </source>
</evidence>
<keyword evidence="9 10" id="KW-0472">Membrane</keyword>
<dbReference type="Gene3D" id="3.90.550.50">
    <property type="match status" value="1"/>
</dbReference>
<reference evidence="11 12" key="1">
    <citation type="journal article" date="2007" name="Science">
        <title>Sea anemone genome reveals ancestral eumetazoan gene repertoire and genomic organization.</title>
        <authorList>
            <person name="Putnam N.H."/>
            <person name="Srivastava M."/>
            <person name="Hellsten U."/>
            <person name="Dirks B."/>
            <person name="Chapman J."/>
            <person name="Salamov A."/>
            <person name="Terry A."/>
            <person name="Shapiro H."/>
            <person name="Lindquist E."/>
            <person name="Kapitonov V.V."/>
            <person name="Jurka J."/>
            <person name="Genikhovich G."/>
            <person name="Grigoriev I.V."/>
            <person name="Lucas S.M."/>
            <person name="Steele R.E."/>
            <person name="Finnerty J.R."/>
            <person name="Technau U."/>
            <person name="Martindale M.Q."/>
            <person name="Rokhsar D.S."/>
        </authorList>
    </citation>
    <scope>NUCLEOTIDE SEQUENCE [LARGE SCALE GENOMIC DNA]</scope>
    <source>
        <strain evidence="12">CH2 X CH6</strain>
    </source>
</reference>
<keyword evidence="7 10" id="KW-1133">Transmembrane helix</keyword>
<dbReference type="PANTHER" id="PTHR11214">
    <property type="entry name" value="BETA-1,3-N-ACETYLGLUCOSAMINYLTRANSFERASE"/>
    <property type="match status" value="1"/>
</dbReference>
<evidence type="ECO:0000313" key="12">
    <source>
        <dbReference type="Proteomes" id="UP000001593"/>
    </source>
</evidence>
<dbReference type="STRING" id="45351.A7SSI4"/>
<dbReference type="InterPro" id="IPR002659">
    <property type="entry name" value="Glyco_trans_31"/>
</dbReference>
<evidence type="ECO:0000256" key="4">
    <source>
        <dbReference type="ARBA" id="ARBA00022679"/>
    </source>
</evidence>
<evidence type="ECO:0000256" key="9">
    <source>
        <dbReference type="ARBA" id="ARBA00023136"/>
    </source>
</evidence>
<evidence type="ECO:0000256" key="2">
    <source>
        <dbReference type="ARBA" id="ARBA00008661"/>
    </source>
</evidence>
<dbReference type="EMBL" id="DS469777">
    <property type="protein sequence ID" value="EDO33345.1"/>
    <property type="molecule type" value="Genomic_DNA"/>
</dbReference>
<keyword evidence="5 10" id="KW-0812">Transmembrane</keyword>
<gene>
    <name evidence="11" type="ORF">NEMVEDRAFT_v1g129958</name>
</gene>
<dbReference type="GO" id="GO:0006493">
    <property type="term" value="P:protein O-linked glycosylation"/>
    <property type="evidence" value="ECO:0000318"/>
    <property type="project" value="GO_Central"/>
</dbReference>
<feature type="non-terminal residue" evidence="11">
    <location>
        <position position="215"/>
    </location>
</feature>
<dbReference type="Pfam" id="PF01762">
    <property type="entry name" value="Galactosyl_T"/>
    <property type="match status" value="1"/>
</dbReference>
<dbReference type="GO" id="GO:0000139">
    <property type="term" value="C:Golgi membrane"/>
    <property type="evidence" value="ECO:0000318"/>
    <property type="project" value="GO_Central"/>
</dbReference>
<keyword evidence="6 10" id="KW-0735">Signal-anchor</keyword>
<feature type="non-terminal residue" evidence="11">
    <location>
        <position position="1"/>
    </location>
</feature>
<evidence type="ECO:0000313" key="11">
    <source>
        <dbReference type="EMBL" id="EDO33345.1"/>
    </source>
</evidence>
<dbReference type="EC" id="2.4.1.-" evidence="10"/>
<dbReference type="FunFam" id="3.90.550.50:FF:000089">
    <property type="entry name" value="Hexosyltransferase"/>
    <property type="match status" value="1"/>
</dbReference>
<feature type="transmembrane region" description="Helical" evidence="10">
    <location>
        <begin position="169"/>
        <end position="189"/>
    </location>
</feature>
<proteinExistence type="inferred from homology"/>
<comment type="subcellular location">
    <subcellularLocation>
        <location evidence="1 10">Golgi apparatus membrane</location>
        <topology evidence="1 10">Single-pass type II membrane protein</topology>
    </subcellularLocation>
</comment>
<dbReference type="GO" id="GO:0016757">
    <property type="term" value="F:glycosyltransferase activity"/>
    <property type="evidence" value="ECO:0000318"/>
    <property type="project" value="GO_Central"/>
</dbReference>
<dbReference type="FunCoup" id="A7SSI4">
    <property type="interactions" value="245"/>
</dbReference>
<keyword evidence="3 10" id="KW-0328">Glycosyltransferase</keyword>
<accession>A7SSI4</accession>
<evidence type="ECO:0000256" key="6">
    <source>
        <dbReference type="ARBA" id="ARBA00022968"/>
    </source>
</evidence>